<comment type="caution">
    <text evidence="1">The sequence shown here is derived from an EMBL/GenBank/DDBJ whole genome shotgun (WGS) entry which is preliminary data.</text>
</comment>
<accession>A0A0F9S236</accession>
<name>A0A0F9S236_9ZZZZ</name>
<dbReference type="EMBL" id="LAZR01000668">
    <property type="protein sequence ID" value="KKN61154.1"/>
    <property type="molecule type" value="Genomic_DNA"/>
</dbReference>
<protein>
    <submittedName>
        <fullName evidence="1">Uncharacterized protein</fullName>
    </submittedName>
</protein>
<organism evidence="1">
    <name type="scientific">marine sediment metagenome</name>
    <dbReference type="NCBI Taxonomy" id="412755"/>
    <lineage>
        <taxon>unclassified sequences</taxon>
        <taxon>metagenomes</taxon>
        <taxon>ecological metagenomes</taxon>
    </lineage>
</organism>
<sequence>MSENNQIDKMFKISYKVYIDRKEWPQDVIELLKNNNIKFGVWECNTLKKEYDDPPEELSYIAIDKELYQKIKRISEITGISMKDIACNELDHLLTDFIPEEPFIFLDTHLGIENIDNPIEILEQLKEIVNFGDKYFEALKTMDPVKYVKEWNTGHIKSNK</sequence>
<evidence type="ECO:0000313" key="1">
    <source>
        <dbReference type="EMBL" id="KKN61154.1"/>
    </source>
</evidence>
<dbReference type="AlphaFoldDB" id="A0A0F9S236"/>
<reference evidence="1" key="1">
    <citation type="journal article" date="2015" name="Nature">
        <title>Complex archaea that bridge the gap between prokaryotes and eukaryotes.</title>
        <authorList>
            <person name="Spang A."/>
            <person name="Saw J.H."/>
            <person name="Jorgensen S.L."/>
            <person name="Zaremba-Niedzwiedzka K."/>
            <person name="Martijn J."/>
            <person name="Lind A.E."/>
            <person name="van Eijk R."/>
            <person name="Schleper C."/>
            <person name="Guy L."/>
            <person name="Ettema T.J."/>
        </authorList>
    </citation>
    <scope>NUCLEOTIDE SEQUENCE</scope>
</reference>
<proteinExistence type="predicted"/>
<gene>
    <name evidence="1" type="ORF">LCGC14_0524490</name>
</gene>